<evidence type="ECO:0000256" key="6">
    <source>
        <dbReference type="ARBA" id="ARBA00022683"/>
    </source>
</evidence>
<evidence type="ECO:0000256" key="7">
    <source>
        <dbReference type="ARBA" id="ARBA00022777"/>
    </source>
</evidence>
<evidence type="ECO:0000313" key="9">
    <source>
        <dbReference type="EMBL" id="EEA89353.1"/>
    </source>
</evidence>
<dbReference type="Proteomes" id="UP000003560">
    <property type="component" value="Unassembled WGS sequence"/>
</dbReference>
<dbReference type="GO" id="GO:0008982">
    <property type="term" value="F:protein-N(PI)-phosphohistidine-sugar phosphotransferase activity"/>
    <property type="evidence" value="ECO:0007669"/>
    <property type="project" value="InterPro"/>
</dbReference>
<dbReference type="eggNOG" id="COG3444">
    <property type="taxonomic scope" value="Bacteria"/>
</dbReference>
<keyword evidence="4" id="KW-0762">Sugar transport</keyword>
<keyword evidence="2" id="KW-0813">Transport</keyword>
<gene>
    <name evidence="9" type="ORF">COLSTE_02470</name>
</gene>
<evidence type="ECO:0000256" key="2">
    <source>
        <dbReference type="ARBA" id="ARBA00022448"/>
    </source>
</evidence>
<dbReference type="AlphaFoldDB" id="B6GED3"/>
<keyword evidence="7" id="KW-0418">Kinase</keyword>
<dbReference type="PROSITE" id="PS51101">
    <property type="entry name" value="PTS_EIIB_TYPE_4"/>
    <property type="match status" value="1"/>
</dbReference>
<comment type="caution">
    <text evidence="9">The sequence shown here is derived from an EMBL/GenBank/DDBJ whole genome shotgun (WGS) entry which is preliminary data.</text>
</comment>
<evidence type="ECO:0000256" key="4">
    <source>
        <dbReference type="ARBA" id="ARBA00022597"/>
    </source>
</evidence>
<keyword evidence="5 9" id="KW-0808">Transferase</keyword>
<dbReference type="GeneID" id="98001676"/>
<sequence length="158" mass="18067">MAIVDARIDDRLIHGQVCSFWIPEYRVDRIVIVDDDIAKDEMRKTALRFGCPGECKLSIFDTEKAADKFLANIDRGIRVMILCNRPQPILAMARNGFKVDHVTVGNMSTKDDAKQVRKTVFVSPEEWRAFHDLAEVGIPIFDQMIPTDAREEITNLFK</sequence>
<organism evidence="9 10">
    <name type="scientific">Collinsella stercoris DSM 13279</name>
    <dbReference type="NCBI Taxonomy" id="445975"/>
    <lineage>
        <taxon>Bacteria</taxon>
        <taxon>Bacillati</taxon>
        <taxon>Actinomycetota</taxon>
        <taxon>Coriobacteriia</taxon>
        <taxon>Coriobacteriales</taxon>
        <taxon>Coriobacteriaceae</taxon>
        <taxon>Collinsella</taxon>
    </lineage>
</organism>
<dbReference type="OrthoDB" id="9788818at2"/>
<evidence type="ECO:0000256" key="5">
    <source>
        <dbReference type="ARBA" id="ARBA00022679"/>
    </source>
</evidence>
<dbReference type="InterPro" id="IPR004720">
    <property type="entry name" value="PTS_IIB_sorbose-sp"/>
</dbReference>
<dbReference type="SUPFAM" id="SSF52728">
    <property type="entry name" value="PTS IIb component"/>
    <property type="match status" value="1"/>
</dbReference>
<protein>
    <submittedName>
        <fullName evidence="9">Putative fructose-specific phosphotransferase enzyme IIB component</fullName>
    </submittedName>
</protein>
<feature type="domain" description="PTS EIIB type-4" evidence="8">
    <location>
        <begin position="1"/>
        <end position="158"/>
    </location>
</feature>
<keyword evidence="3" id="KW-0963">Cytoplasm</keyword>
<proteinExistence type="predicted"/>
<name>B6GED3_9ACTN</name>
<evidence type="ECO:0000256" key="3">
    <source>
        <dbReference type="ARBA" id="ARBA00022490"/>
    </source>
</evidence>
<comment type="subcellular location">
    <subcellularLocation>
        <location evidence="1">Cytoplasm</location>
    </subcellularLocation>
</comment>
<dbReference type="GO" id="GO:0005737">
    <property type="term" value="C:cytoplasm"/>
    <property type="evidence" value="ECO:0007669"/>
    <property type="project" value="UniProtKB-SubCell"/>
</dbReference>
<dbReference type="Gene3D" id="3.40.35.10">
    <property type="entry name" value="Phosphotransferase system, sorbose subfamily IIB component"/>
    <property type="match status" value="1"/>
</dbReference>
<evidence type="ECO:0000256" key="1">
    <source>
        <dbReference type="ARBA" id="ARBA00004496"/>
    </source>
</evidence>
<keyword evidence="10" id="KW-1185">Reference proteome</keyword>
<dbReference type="HOGENOM" id="CLU_116175_3_0_11"/>
<evidence type="ECO:0000259" key="8">
    <source>
        <dbReference type="PROSITE" id="PS51101"/>
    </source>
</evidence>
<dbReference type="Pfam" id="PF03830">
    <property type="entry name" value="PTSIIB_sorb"/>
    <property type="match status" value="1"/>
</dbReference>
<reference evidence="9 10" key="1">
    <citation type="submission" date="2008-10" db="EMBL/GenBank/DDBJ databases">
        <title>Draft genome sequence of Collinsella stercoris (DSM 13279).</title>
        <authorList>
            <person name="Sudarsanam P."/>
            <person name="Ley R."/>
            <person name="Guruge J."/>
            <person name="Turnbaugh P.J."/>
            <person name="Mahowald M."/>
            <person name="Liep D."/>
            <person name="Gordon J."/>
        </authorList>
    </citation>
    <scope>NUCLEOTIDE SEQUENCE [LARGE SCALE GENOMIC DNA]</scope>
    <source>
        <strain evidence="9 10">DSM 13279</strain>
    </source>
</reference>
<dbReference type="GO" id="GO:0009401">
    <property type="term" value="P:phosphoenolpyruvate-dependent sugar phosphotransferase system"/>
    <property type="evidence" value="ECO:0007669"/>
    <property type="project" value="UniProtKB-KW"/>
</dbReference>
<dbReference type="STRING" id="445975.COLSTE_02470"/>
<reference evidence="9 10" key="2">
    <citation type="submission" date="2008-10" db="EMBL/GenBank/DDBJ databases">
        <authorList>
            <person name="Fulton L."/>
            <person name="Clifton S."/>
            <person name="Fulton B."/>
            <person name="Xu J."/>
            <person name="Minx P."/>
            <person name="Pepin K.H."/>
            <person name="Johnson M."/>
            <person name="Thiruvilangam P."/>
            <person name="Bhonagiri V."/>
            <person name="Nash W.E."/>
            <person name="Mardis E.R."/>
            <person name="Wilson R.K."/>
        </authorList>
    </citation>
    <scope>NUCLEOTIDE SEQUENCE [LARGE SCALE GENOMIC DNA]</scope>
    <source>
        <strain evidence="9 10">DSM 13279</strain>
    </source>
</reference>
<dbReference type="RefSeq" id="WP_006722092.1">
    <property type="nucleotide sequence ID" value="NZ_CP085935.1"/>
</dbReference>
<dbReference type="GO" id="GO:0016301">
    <property type="term" value="F:kinase activity"/>
    <property type="evidence" value="ECO:0007669"/>
    <property type="project" value="UniProtKB-KW"/>
</dbReference>
<accession>B6GED3</accession>
<evidence type="ECO:0000313" key="10">
    <source>
        <dbReference type="Proteomes" id="UP000003560"/>
    </source>
</evidence>
<keyword evidence="6" id="KW-0598">Phosphotransferase system</keyword>
<dbReference type="InterPro" id="IPR036667">
    <property type="entry name" value="PTS_IIB_sorbose-sp_sf"/>
</dbReference>
<dbReference type="EMBL" id="ABXJ01000148">
    <property type="protein sequence ID" value="EEA89353.1"/>
    <property type="molecule type" value="Genomic_DNA"/>
</dbReference>